<sequence>MVGSSGSIGVNYCEANEGESKKDFYHKIRISKKEIKETKHWLRLLAKAELEKLTYIRRLWSEAHELMLIFSKIVSKSKV</sequence>
<evidence type="ECO:0008006" key="3">
    <source>
        <dbReference type="Google" id="ProtNLM"/>
    </source>
</evidence>
<comment type="caution">
    <text evidence="1">The sequence shown here is derived from an EMBL/GenBank/DDBJ whole genome shotgun (WGS) entry which is preliminary data.</text>
</comment>
<dbReference type="Pfam" id="PF05635">
    <property type="entry name" value="23S_rRNA_IVP"/>
    <property type="match status" value="1"/>
</dbReference>
<dbReference type="AlphaFoldDB" id="A0A0G0ITW4"/>
<dbReference type="EMBL" id="LBUE01000040">
    <property type="protein sequence ID" value="KKQ54505.1"/>
    <property type="molecule type" value="Genomic_DNA"/>
</dbReference>
<evidence type="ECO:0000313" key="1">
    <source>
        <dbReference type="EMBL" id="KKQ54505.1"/>
    </source>
</evidence>
<dbReference type="STRING" id="1618583.US75_C0040G0002"/>
<dbReference type="Gene3D" id="1.20.1440.60">
    <property type="entry name" value="23S rRNA-intervening sequence"/>
    <property type="match status" value="1"/>
</dbReference>
<accession>A0A0G0ITW4</accession>
<dbReference type="Proteomes" id="UP000034096">
    <property type="component" value="Unassembled WGS sequence"/>
</dbReference>
<protein>
    <recommendedName>
        <fullName evidence="3">Four helix bundle protein</fullName>
    </recommendedName>
</protein>
<gene>
    <name evidence="1" type="ORF">US75_C0040G0002</name>
</gene>
<dbReference type="InterPro" id="IPR012657">
    <property type="entry name" value="23S_rRNA-intervening_sequence"/>
</dbReference>
<dbReference type="InterPro" id="IPR036583">
    <property type="entry name" value="23S_rRNA_IVS_sf"/>
</dbReference>
<dbReference type="SUPFAM" id="SSF158446">
    <property type="entry name" value="IVS-encoded protein-like"/>
    <property type="match status" value="1"/>
</dbReference>
<organism evidence="1 2">
    <name type="scientific">Candidatus Woesebacteria bacterium GW2011_GWC1_38_13</name>
    <dbReference type="NCBI Taxonomy" id="1618583"/>
    <lineage>
        <taxon>Bacteria</taxon>
        <taxon>Candidatus Woeseibacteriota</taxon>
    </lineage>
</organism>
<name>A0A0G0ITW4_9BACT</name>
<evidence type="ECO:0000313" key="2">
    <source>
        <dbReference type="Proteomes" id="UP000034096"/>
    </source>
</evidence>
<dbReference type="NCBIfam" id="TIGR02436">
    <property type="entry name" value="four helix bundle protein"/>
    <property type="match status" value="1"/>
</dbReference>
<reference evidence="1 2" key="1">
    <citation type="journal article" date="2015" name="Nature">
        <title>rRNA introns, odd ribosomes, and small enigmatic genomes across a large radiation of phyla.</title>
        <authorList>
            <person name="Brown C.T."/>
            <person name="Hug L.A."/>
            <person name="Thomas B.C."/>
            <person name="Sharon I."/>
            <person name="Castelle C.J."/>
            <person name="Singh A."/>
            <person name="Wilkins M.J."/>
            <person name="Williams K.H."/>
            <person name="Banfield J.F."/>
        </authorList>
    </citation>
    <scope>NUCLEOTIDE SEQUENCE [LARGE SCALE GENOMIC DNA]</scope>
</reference>
<proteinExistence type="predicted"/>